<dbReference type="Pfam" id="PF00175">
    <property type="entry name" value="NAD_binding_1"/>
    <property type="match status" value="1"/>
</dbReference>
<reference evidence="9 10" key="1">
    <citation type="journal article" date="2023" name="bioRxiv">
        <title>High-quality genome assemblies of four members of thePodospora anserinaspecies complex.</title>
        <authorList>
            <person name="Ament-Velasquez S.L."/>
            <person name="Vogan A.A."/>
            <person name="Wallerman O."/>
            <person name="Hartmann F."/>
            <person name="Gautier V."/>
            <person name="Silar P."/>
            <person name="Giraud T."/>
            <person name="Johannesson H."/>
        </authorList>
    </citation>
    <scope>NUCLEOTIDE SEQUENCE [LARGE SCALE GENOMIC DNA]</scope>
    <source>
        <strain evidence="9 10">CBS 415.72m</strain>
    </source>
</reference>
<dbReference type="InterPro" id="IPR017938">
    <property type="entry name" value="Riboflavin_synthase-like_b-brl"/>
</dbReference>
<dbReference type="RefSeq" id="XP_062740622.1">
    <property type="nucleotide sequence ID" value="XM_062891866.1"/>
</dbReference>
<evidence type="ECO:0000256" key="7">
    <source>
        <dbReference type="ARBA" id="ARBA00023002"/>
    </source>
</evidence>
<dbReference type="InterPro" id="IPR039261">
    <property type="entry name" value="FNR_nucleotide-bd"/>
</dbReference>
<evidence type="ECO:0000256" key="5">
    <source>
        <dbReference type="ARBA" id="ARBA00022827"/>
    </source>
</evidence>
<dbReference type="InterPro" id="IPR029039">
    <property type="entry name" value="Flavoprotein-like_sf"/>
</dbReference>
<dbReference type="InterPro" id="IPR001094">
    <property type="entry name" value="Flavdoxin-like"/>
</dbReference>
<feature type="domain" description="Flavodoxin-like" evidence="8">
    <location>
        <begin position="25"/>
        <end position="170"/>
    </location>
</feature>
<dbReference type="Pfam" id="PF00258">
    <property type="entry name" value="Flavodoxin_1"/>
    <property type="match status" value="1"/>
</dbReference>
<dbReference type="InterPro" id="IPR008254">
    <property type="entry name" value="Flavodoxin/NO_synth"/>
</dbReference>
<dbReference type="SUPFAM" id="SSF52218">
    <property type="entry name" value="Flavoproteins"/>
    <property type="match status" value="1"/>
</dbReference>
<evidence type="ECO:0000313" key="9">
    <source>
        <dbReference type="EMBL" id="KAK4651647.1"/>
    </source>
</evidence>
<keyword evidence="3" id="KW-0285">Flavoprotein</keyword>
<dbReference type="EMBL" id="JAFFHA010000008">
    <property type="protein sequence ID" value="KAK4651647.1"/>
    <property type="molecule type" value="Genomic_DNA"/>
</dbReference>
<dbReference type="InterPro" id="IPR001433">
    <property type="entry name" value="OxRdtase_FAD/NAD-bd"/>
</dbReference>
<evidence type="ECO:0000256" key="4">
    <source>
        <dbReference type="ARBA" id="ARBA00022643"/>
    </source>
</evidence>
<dbReference type="Gene3D" id="3.40.50.360">
    <property type="match status" value="1"/>
</dbReference>
<keyword evidence="6" id="KW-0521">NADP</keyword>
<protein>
    <submittedName>
        <fullName evidence="9">NAPDH-dependent diflavin reductase</fullName>
    </submittedName>
</protein>
<keyword evidence="10" id="KW-1185">Reference proteome</keyword>
<comment type="cofactor">
    <cofactor evidence="2">
        <name>FAD</name>
        <dbReference type="ChEBI" id="CHEBI:57692"/>
    </cofactor>
</comment>
<evidence type="ECO:0000256" key="2">
    <source>
        <dbReference type="ARBA" id="ARBA00001974"/>
    </source>
</evidence>
<keyword evidence="5" id="KW-0274">FAD</keyword>
<dbReference type="PRINTS" id="PR00371">
    <property type="entry name" value="FPNCR"/>
</dbReference>
<dbReference type="SUPFAM" id="SSF52343">
    <property type="entry name" value="Ferredoxin reductase-like, C-terminal NADP-linked domain"/>
    <property type="match status" value="1"/>
</dbReference>
<evidence type="ECO:0000256" key="6">
    <source>
        <dbReference type="ARBA" id="ARBA00022857"/>
    </source>
</evidence>
<dbReference type="InterPro" id="IPR023173">
    <property type="entry name" value="NADPH_Cyt_P450_Rdtase_alpha"/>
</dbReference>
<sequence length="756" mass="86467">MSVQVESPAKMAQLASPVEIEGRSMAILYGSETGNAEEIAIELEDMARRLHFHTRMDEMDSFKLSDLLKVSLVVFVTSTTGQGDMPTNTLNFWKNLRREKLNNSNCLGPVKFAIFGLGDSGYRKFNWAARKLQVRLLQLGATEFFRAAEADERHNNGIDSIYLPWKEEFKAALLEKYPLPEGTAPIPNDQLLPPKYSVRVMPTMEPLPADKSATQSALYSHVDNPAPLSQRRFEHNQRQDATFPAWEAREDQSWEIRTGTPVDVLDKNNILKDHPSKYSLETTKKVGPRTPLPTRLAIPQGVFAKVVDNARVTPFDHWQDVRHIVFDVYGGEKLISKVSDMRGQSILSIYPKNYPEDVQELIHLMGWNDVADKPLDMSNKPKRVFDRVDGQPSTLRDILTDNLDITAIPKRNFIRELTFFTKNRDEVERLWEFLLPGNEQEFYDYTSRPRRTILELLSDFPGVKIPVERVLDLFPVIRHRDFSVCNGGASLTENQYDPDAPNGTLPVFPLRIEILAALVEYKTIIRKPRQGLCSRYLKYLARDTPLTVRINPSRGENVMMPLPTAVQRPLIAVATGTGIAPIRALIQERLEYEVDTQVGETVLFYGGRNRDRDYHFGGEWEYIKGLTVFPCFSRDEEEPVAVEKKEEEKEKKKGGNVWEKPIKTEEEENVEFGIVEEMDPDRGKRYVQNEIRKRAKEVAGLMRRGPVVAVCGSAGKMPIAVRKAFVDVLVGEKLVRDREEGERWLGMRVVYWEDTW</sequence>
<dbReference type="PROSITE" id="PS50902">
    <property type="entry name" value="FLAVODOXIN_LIKE"/>
    <property type="match status" value="1"/>
</dbReference>
<dbReference type="Gene3D" id="1.20.990.10">
    <property type="entry name" value="NADPH-cytochrome p450 Reductase, Chain A, domain 3"/>
    <property type="match status" value="1"/>
</dbReference>
<evidence type="ECO:0000256" key="3">
    <source>
        <dbReference type="ARBA" id="ARBA00022630"/>
    </source>
</evidence>
<dbReference type="GeneID" id="87911773"/>
<evidence type="ECO:0000259" key="8">
    <source>
        <dbReference type="PROSITE" id="PS50902"/>
    </source>
</evidence>
<dbReference type="Gene3D" id="3.40.50.80">
    <property type="entry name" value="Nucleotide-binding domain of ferredoxin-NADP reductase (FNR) module"/>
    <property type="match status" value="1"/>
</dbReference>
<gene>
    <name evidence="9" type="primary">TAH18</name>
    <name evidence="9" type="ORF">QC762_601690</name>
</gene>
<keyword evidence="4" id="KW-0288">FMN</keyword>
<dbReference type="SUPFAM" id="SSF63380">
    <property type="entry name" value="Riboflavin synthase domain-like"/>
    <property type="match status" value="1"/>
</dbReference>
<dbReference type="InterPro" id="IPR001709">
    <property type="entry name" value="Flavoprot_Pyr_Nucl_cyt_Rdtase"/>
</dbReference>
<dbReference type="PANTHER" id="PTHR19384">
    <property type="entry name" value="NITRIC OXIDE SYNTHASE-RELATED"/>
    <property type="match status" value="1"/>
</dbReference>
<dbReference type="PANTHER" id="PTHR19384:SF10">
    <property type="entry name" value="NADPH-DEPENDENT DIFLAVIN OXIDOREDUCTASE 1"/>
    <property type="match status" value="1"/>
</dbReference>
<comment type="cofactor">
    <cofactor evidence="1">
        <name>FMN</name>
        <dbReference type="ChEBI" id="CHEBI:58210"/>
    </cofactor>
</comment>
<keyword evidence="7" id="KW-0560">Oxidoreductase</keyword>
<evidence type="ECO:0000313" key="10">
    <source>
        <dbReference type="Proteomes" id="UP001323405"/>
    </source>
</evidence>
<name>A0ABR0G7G8_9PEZI</name>
<dbReference type="PRINTS" id="PR00369">
    <property type="entry name" value="FLAVODOXIN"/>
</dbReference>
<dbReference type="Proteomes" id="UP001323405">
    <property type="component" value="Unassembled WGS sequence"/>
</dbReference>
<dbReference type="InterPro" id="IPR003097">
    <property type="entry name" value="CysJ-like_FAD-binding"/>
</dbReference>
<proteinExistence type="predicted"/>
<accession>A0ABR0G7G8</accession>
<dbReference type="Pfam" id="PF00667">
    <property type="entry name" value="FAD_binding_1"/>
    <property type="match status" value="1"/>
</dbReference>
<dbReference type="Gene3D" id="2.40.30.10">
    <property type="entry name" value="Translation factors"/>
    <property type="match status" value="1"/>
</dbReference>
<organism evidence="9 10">
    <name type="scientific">Podospora pseudocomata</name>
    <dbReference type="NCBI Taxonomy" id="2093779"/>
    <lineage>
        <taxon>Eukaryota</taxon>
        <taxon>Fungi</taxon>
        <taxon>Dikarya</taxon>
        <taxon>Ascomycota</taxon>
        <taxon>Pezizomycotina</taxon>
        <taxon>Sordariomycetes</taxon>
        <taxon>Sordariomycetidae</taxon>
        <taxon>Sordariales</taxon>
        <taxon>Podosporaceae</taxon>
        <taxon>Podospora</taxon>
    </lineage>
</organism>
<evidence type="ECO:0000256" key="1">
    <source>
        <dbReference type="ARBA" id="ARBA00001917"/>
    </source>
</evidence>
<comment type="caution">
    <text evidence="9">The sequence shown here is derived from an EMBL/GenBank/DDBJ whole genome shotgun (WGS) entry which is preliminary data.</text>
</comment>